<proteinExistence type="predicted"/>
<comment type="caution">
    <text evidence="1">The sequence shown here is derived from an EMBL/GenBank/DDBJ whole genome shotgun (WGS) entry which is preliminary data.</text>
</comment>
<organism evidence="1 2">
    <name type="scientific">Tritrichomonas musculus</name>
    <dbReference type="NCBI Taxonomy" id="1915356"/>
    <lineage>
        <taxon>Eukaryota</taxon>
        <taxon>Metamonada</taxon>
        <taxon>Parabasalia</taxon>
        <taxon>Tritrichomonadida</taxon>
        <taxon>Tritrichomonadidae</taxon>
        <taxon>Tritrichomonas</taxon>
    </lineage>
</organism>
<accession>A0ABR2J1F0</accession>
<keyword evidence="2" id="KW-1185">Reference proteome</keyword>
<sequence>MKHNQERSVRSFHNKHDNDFDHKKNIEIDYRSSKAWVVLTSKFGPNVNHDELLSLAEILSFHFKIPLSRENRRQKGMLIQWYNDNLNELWPFIKKNIEVKLTNGCSL</sequence>
<dbReference type="Proteomes" id="UP001470230">
    <property type="component" value="Unassembled WGS sequence"/>
</dbReference>
<gene>
    <name evidence="1" type="ORF">M9Y10_007463</name>
</gene>
<evidence type="ECO:0000313" key="2">
    <source>
        <dbReference type="Proteomes" id="UP001470230"/>
    </source>
</evidence>
<dbReference type="EMBL" id="JAPFFF010000013">
    <property type="protein sequence ID" value="KAK8871723.1"/>
    <property type="molecule type" value="Genomic_DNA"/>
</dbReference>
<name>A0ABR2J1F0_9EUKA</name>
<evidence type="ECO:0000313" key="1">
    <source>
        <dbReference type="EMBL" id="KAK8871723.1"/>
    </source>
</evidence>
<protein>
    <submittedName>
        <fullName evidence="1">Uncharacterized protein</fullName>
    </submittedName>
</protein>
<reference evidence="1 2" key="1">
    <citation type="submission" date="2024-04" db="EMBL/GenBank/DDBJ databases">
        <title>Tritrichomonas musculus Genome.</title>
        <authorList>
            <person name="Alves-Ferreira E."/>
            <person name="Grigg M."/>
            <person name="Lorenzi H."/>
            <person name="Galac M."/>
        </authorList>
    </citation>
    <scope>NUCLEOTIDE SEQUENCE [LARGE SCALE GENOMIC DNA]</scope>
    <source>
        <strain evidence="1 2">EAF2021</strain>
    </source>
</reference>